<evidence type="ECO:0000259" key="2">
    <source>
        <dbReference type="PROSITE" id="PS51184"/>
    </source>
</evidence>
<dbReference type="EMBL" id="JACVVK020000419">
    <property type="protein sequence ID" value="KAK7474974.1"/>
    <property type="molecule type" value="Genomic_DNA"/>
</dbReference>
<proteinExistence type="predicted"/>
<evidence type="ECO:0000313" key="3">
    <source>
        <dbReference type="EMBL" id="KAK7474974.1"/>
    </source>
</evidence>
<dbReference type="SMART" id="SM00558">
    <property type="entry name" value="JmjC"/>
    <property type="match status" value="1"/>
</dbReference>
<feature type="repeat" description="TPR" evidence="1">
    <location>
        <begin position="435"/>
        <end position="468"/>
    </location>
</feature>
<dbReference type="PANTHER" id="PTHR12480:SF21">
    <property type="entry name" value="JMJC DOMAIN-CONTAINING PROTEIN 8"/>
    <property type="match status" value="1"/>
</dbReference>
<keyword evidence="1" id="KW-0802">TPR repeat</keyword>
<dbReference type="AlphaFoldDB" id="A0ABD0JJD9"/>
<accession>A0ABD0JJD9</accession>
<evidence type="ECO:0000313" key="4">
    <source>
        <dbReference type="Proteomes" id="UP001519460"/>
    </source>
</evidence>
<dbReference type="SUPFAM" id="SSF48452">
    <property type="entry name" value="TPR-like"/>
    <property type="match status" value="1"/>
</dbReference>
<dbReference type="InterPro" id="IPR041667">
    <property type="entry name" value="Cupin_8"/>
</dbReference>
<dbReference type="InterPro" id="IPR019734">
    <property type="entry name" value="TPR_rpt"/>
</dbReference>
<dbReference type="PROSITE" id="PS51184">
    <property type="entry name" value="JMJC"/>
    <property type="match status" value="1"/>
</dbReference>
<dbReference type="PANTHER" id="PTHR12480">
    <property type="entry name" value="ARGININE DEMETHYLASE AND LYSYL-HYDROXYLASE JMJD"/>
    <property type="match status" value="1"/>
</dbReference>
<name>A0ABD0JJD9_9CAEN</name>
<organism evidence="3 4">
    <name type="scientific">Batillaria attramentaria</name>
    <dbReference type="NCBI Taxonomy" id="370345"/>
    <lineage>
        <taxon>Eukaryota</taxon>
        <taxon>Metazoa</taxon>
        <taxon>Spiralia</taxon>
        <taxon>Lophotrochozoa</taxon>
        <taxon>Mollusca</taxon>
        <taxon>Gastropoda</taxon>
        <taxon>Caenogastropoda</taxon>
        <taxon>Sorbeoconcha</taxon>
        <taxon>Cerithioidea</taxon>
        <taxon>Batillariidae</taxon>
        <taxon>Batillaria</taxon>
    </lineage>
</organism>
<dbReference type="Gene3D" id="1.25.40.10">
    <property type="entry name" value="Tetratricopeptide repeat domain"/>
    <property type="match status" value="2"/>
</dbReference>
<evidence type="ECO:0000256" key="1">
    <source>
        <dbReference type="PROSITE-ProRule" id="PRU00339"/>
    </source>
</evidence>
<gene>
    <name evidence="3" type="ORF">BaRGS_00033785</name>
</gene>
<dbReference type="InterPro" id="IPR003347">
    <property type="entry name" value="JmjC_dom"/>
</dbReference>
<sequence length="579" mass="66421">MSGFQGANATSVEDYLRVENPDTDIKLAYTNGGWELPDTETFRKLHTSRCTIKRISVKDLDLERFEAEFRFKKPVIVTFPNGAADWTVPEKWSQDYLRKTFGLQQASSGTTKNILGNYGQASEQHSFTNFTDRLMRQTSPGSSDARWYVWDSGFYKKANISSSLRLPPYFAAREDEYDRKFYLGATGSGLTFHTHRDAWNGMVFGKKRWFVYPDNKSPPGGMEFTNREWYEIIYPKLTREHRPLECVQEEGEIIYVPEGYYHAVMNIGDSIGFAVVARKPTTVVQKISDDFILDIKLGYSKHLQDTGQHEKTVKKLVEAINFDPHNIIPYIILSRKLEKLNRLNEAEEVLLQVRELLPAHGLVHAEYGAFLLRTGRYAEAEPVLKTTTTINPAELEAWYDLKQAQELSGDTEDALATEHTIQQIIENNKDNQENVYVMMYVAGRYQVEGQLQKATNLLYRAIQIDPYKVELHDLLSSLLVKQNLPEQAEICLVNLRDRIPEVWDVHAAYGQFLSNQRRYTEAVPVWKRAATLKPASLEIHYELKRVQELSGDTEGAKATVRIISQLRQNNEATSKTDPK</sequence>
<comment type="caution">
    <text evidence="3">The sequence shown here is derived from an EMBL/GenBank/DDBJ whole genome shotgun (WGS) entry which is preliminary data.</text>
</comment>
<dbReference type="Proteomes" id="UP001519460">
    <property type="component" value="Unassembled WGS sequence"/>
</dbReference>
<reference evidence="3 4" key="1">
    <citation type="journal article" date="2023" name="Sci. Data">
        <title>Genome assembly of the Korean intertidal mud-creeper Batillaria attramentaria.</title>
        <authorList>
            <person name="Patra A.K."/>
            <person name="Ho P.T."/>
            <person name="Jun S."/>
            <person name="Lee S.J."/>
            <person name="Kim Y."/>
            <person name="Won Y.J."/>
        </authorList>
    </citation>
    <scope>NUCLEOTIDE SEQUENCE [LARGE SCALE GENOMIC DNA]</scope>
    <source>
        <strain evidence="3">Wonlab-2016</strain>
    </source>
</reference>
<keyword evidence="4" id="KW-1185">Reference proteome</keyword>
<dbReference type="InterPro" id="IPR050910">
    <property type="entry name" value="JMJD6_ArgDemeth/LysHydrox"/>
</dbReference>
<dbReference type="Gene3D" id="2.60.120.650">
    <property type="entry name" value="Cupin"/>
    <property type="match status" value="1"/>
</dbReference>
<dbReference type="InterPro" id="IPR011990">
    <property type="entry name" value="TPR-like_helical_dom_sf"/>
</dbReference>
<dbReference type="SUPFAM" id="SSF51197">
    <property type="entry name" value="Clavaminate synthase-like"/>
    <property type="match status" value="1"/>
</dbReference>
<dbReference type="Pfam" id="PF13621">
    <property type="entry name" value="Cupin_8"/>
    <property type="match status" value="1"/>
</dbReference>
<protein>
    <recommendedName>
        <fullName evidence="2">JmjC domain-containing protein</fullName>
    </recommendedName>
</protein>
<dbReference type="PROSITE" id="PS50005">
    <property type="entry name" value="TPR"/>
    <property type="match status" value="1"/>
</dbReference>
<feature type="domain" description="JmjC" evidence="2">
    <location>
        <begin position="155"/>
        <end position="294"/>
    </location>
</feature>